<dbReference type="AlphaFoldDB" id="A0A5C6Z2Z8"/>
<accession>A0A5C6Z2Z8</accession>
<organism evidence="1 2">
    <name type="scientific">Aequorivita antarctica</name>
    <dbReference type="NCBI Taxonomy" id="153266"/>
    <lineage>
        <taxon>Bacteria</taxon>
        <taxon>Pseudomonadati</taxon>
        <taxon>Bacteroidota</taxon>
        <taxon>Flavobacteriia</taxon>
        <taxon>Flavobacteriales</taxon>
        <taxon>Flavobacteriaceae</taxon>
        <taxon>Aequorivita</taxon>
    </lineage>
</organism>
<dbReference type="Proteomes" id="UP000321497">
    <property type="component" value="Unassembled WGS sequence"/>
</dbReference>
<protein>
    <submittedName>
        <fullName evidence="1">Uncharacterized protein</fullName>
    </submittedName>
</protein>
<evidence type="ECO:0000313" key="2">
    <source>
        <dbReference type="Proteomes" id="UP000321497"/>
    </source>
</evidence>
<dbReference type="EMBL" id="VORT01000002">
    <property type="protein sequence ID" value="TXD74537.1"/>
    <property type="molecule type" value="Genomic_DNA"/>
</dbReference>
<keyword evidence="2" id="KW-1185">Reference proteome</keyword>
<gene>
    <name evidence="1" type="ORF">ESU54_02810</name>
</gene>
<reference evidence="1 2" key="1">
    <citation type="submission" date="2019-08" db="EMBL/GenBank/DDBJ databases">
        <title>Genome of Aequorivita antarctica SW49 (type strain).</title>
        <authorList>
            <person name="Bowman J.P."/>
        </authorList>
    </citation>
    <scope>NUCLEOTIDE SEQUENCE [LARGE SCALE GENOMIC DNA]</scope>
    <source>
        <strain evidence="1 2">SW49</strain>
    </source>
</reference>
<comment type="caution">
    <text evidence="1">The sequence shown here is derived from an EMBL/GenBank/DDBJ whole genome shotgun (WGS) entry which is preliminary data.</text>
</comment>
<sequence>MNSDKKFQVYIFGHSCGLSDRKLLNTIFENSNCRSIKIFYHKNGNGDNYTELTQNISRHFNKKALMREKIVDKTLSVELPQNIRFTEKKN</sequence>
<evidence type="ECO:0000313" key="1">
    <source>
        <dbReference type="EMBL" id="TXD74537.1"/>
    </source>
</evidence>
<proteinExistence type="predicted"/>
<name>A0A5C6Z2Z8_9FLAO</name>